<organism evidence="1 2">
    <name type="scientific">Larkinella punicea</name>
    <dbReference type="NCBI Taxonomy" id="2315727"/>
    <lineage>
        <taxon>Bacteria</taxon>
        <taxon>Pseudomonadati</taxon>
        <taxon>Bacteroidota</taxon>
        <taxon>Cytophagia</taxon>
        <taxon>Cytophagales</taxon>
        <taxon>Spirosomataceae</taxon>
        <taxon>Larkinella</taxon>
    </lineage>
</organism>
<dbReference type="Pfam" id="PF03683">
    <property type="entry name" value="UPF0175"/>
    <property type="match status" value="1"/>
</dbReference>
<dbReference type="InterPro" id="IPR005368">
    <property type="entry name" value="UPF0175"/>
</dbReference>
<protein>
    <submittedName>
        <fullName evidence="1">UPF0175 family protein</fullName>
    </submittedName>
</protein>
<evidence type="ECO:0000313" key="1">
    <source>
        <dbReference type="EMBL" id="RCR66104.1"/>
    </source>
</evidence>
<dbReference type="OrthoDB" id="5771572at2"/>
<comment type="caution">
    <text evidence="1">The sequence shown here is derived from an EMBL/GenBank/DDBJ whole genome shotgun (WGS) entry which is preliminary data.</text>
</comment>
<evidence type="ECO:0000313" key="2">
    <source>
        <dbReference type="Proteomes" id="UP000253383"/>
    </source>
</evidence>
<dbReference type="Proteomes" id="UP000253383">
    <property type="component" value="Unassembled WGS sequence"/>
</dbReference>
<name>A0A368JHD9_9BACT</name>
<proteinExistence type="predicted"/>
<keyword evidence="2" id="KW-1185">Reference proteome</keyword>
<gene>
    <name evidence="1" type="ORF">DUE52_28485</name>
</gene>
<dbReference type="AlphaFoldDB" id="A0A368JHD9"/>
<reference evidence="1 2" key="1">
    <citation type="submission" date="2018-07" db="EMBL/GenBank/DDBJ databases">
        <title>Genome analysis of Larkinella rosea.</title>
        <authorList>
            <person name="Zhou Z."/>
            <person name="Wang G."/>
        </authorList>
    </citation>
    <scope>NUCLEOTIDE SEQUENCE [LARGE SCALE GENOMIC DNA]</scope>
    <source>
        <strain evidence="2">zzj9</strain>
    </source>
</reference>
<accession>A0A368JHD9</accession>
<dbReference type="EMBL" id="QOWE01000031">
    <property type="protein sequence ID" value="RCR66104.1"/>
    <property type="molecule type" value="Genomic_DNA"/>
</dbReference>
<dbReference type="RefSeq" id="WP_114409496.1">
    <property type="nucleotide sequence ID" value="NZ_QOWE01000031.1"/>
</dbReference>
<sequence length="69" mass="7478">MKTLTIQLPDSVNEHDLLMQVAGLLFEKGILSSGQAAEMAGISKVEFLESIGHYGISIFGETPEDIENL</sequence>